<name>A0A914WXY7_9BILA</name>
<dbReference type="InterPro" id="IPR003439">
    <property type="entry name" value="ABC_transporter-like_ATP-bd"/>
</dbReference>
<reference evidence="12" key="1">
    <citation type="submission" date="2022-11" db="UniProtKB">
        <authorList>
            <consortium name="WormBaseParasite"/>
        </authorList>
    </citation>
    <scope>IDENTIFICATION</scope>
</reference>
<evidence type="ECO:0000256" key="9">
    <source>
        <dbReference type="SAM" id="Phobius"/>
    </source>
</evidence>
<dbReference type="Pfam" id="PF05024">
    <property type="entry name" value="Gpi1"/>
    <property type="match status" value="1"/>
</dbReference>
<feature type="transmembrane region" description="Helical" evidence="9">
    <location>
        <begin position="742"/>
        <end position="764"/>
    </location>
</feature>
<dbReference type="Pfam" id="PF00005">
    <property type="entry name" value="ABC_tran"/>
    <property type="match status" value="1"/>
</dbReference>
<sequence>MRQTVAESWSWLIGYSAVLKRLDEKAKRTSRSDLCKHAIDALLGWIVVSAVLGYRSSAAIDKEVRQVSGQLQLLISSLEKLIDWLMGNPAGLKLNKPLNHTLGHFFLYHIYLWRTYLTFLNPALEAGLVLLRWISLLGVSMQIALVVDFVAVFTLHIYCFHVYAASHRNTSGSNLIGHSLINDEKKHKSETSVLLDTDDEDDDAMSGKRSNYRTISRASSVAQLHPVSLTWENLSVFGRRQGSKERVQILRDITGGVSPGQLVALMGASGAGKTTLLNTLVQRNLKGLEVNGRVCVNGEEIGRAITSLSAYVQQDDLFIGTLTVREHLIFQATLRLPRSMSASAKRRRVDEVISELGLRKCQHTRIGIPGVCRGISGGETKRLAFASEILTNPSILFCDEPTTGLDSFMAESVVNVLRRLAHSGKTIVCTIHQPASEIYALFDRVYFLADGRSAFFGSNEDALDFFSNVGYQCPQDFNPADFLIHTLAILPNEEEECRQRVAAICDEYDRSEYALSVEKMVRETVSDGGASQLSSSPTDQPRYRASALLQFWTLLRRAMIDNWRNPRLARAKIMQKIIMGALLQFWTLLRRAMIDNWRNPRLARAKIMQKIIMGLFVGLLYLNTPDGQTGIANINGALFYLVSEFTYPALFGIMHFMPDDYPLIVREHHNGMYSVGAYYVSKALSYVPLFSVDGVILTAISYFMIGLRPTVDAFLLALLIGICIEQSSMACGVMLSTVAPSFPIAISIAGPFLTLISLTGGLYANVGMLPVYISWMQYVSWFRYGFEALAVNQWHAVENITCAIGDLTCLTSGDEVLASYSFDPAFLWRDIGLMAALAVAFYTIGFVGLAVRVYRSR</sequence>
<dbReference type="PANTHER" id="PTHR48041">
    <property type="entry name" value="ABC TRANSPORTER G FAMILY MEMBER 28"/>
    <property type="match status" value="1"/>
</dbReference>
<feature type="transmembrane region" description="Helical" evidence="9">
    <location>
        <begin position="605"/>
        <end position="622"/>
    </location>
</feature>
<dbReference type="InterPro" id="IPR027417">
    <property type="entry name" value="P-loop_NTPase"/>
</dbReference>
<evidence type="ECO:0000256" key="5">
    <source>
        <dbReference type="ARBA" id="ARBA00022741"/>
    </source>
</evidence>
<dbReference type="WBParaSite" id="PSAMB.scaffold5689size11088.g27165.t1">
    <property type="protein sequence ID" value="PSAMB.scaffold5689size11088.g27165.t1"/>
    <property type="gene ID" value="PSAMB.scaffold5689size11088.g27165"/>
</dbReference>
<keyword evidence="11" id="KW-1185">Reference proteome</keyword>
<evidence type="ECO:0000256" key="4">
    <source>
        <dbReference type="ARBA" id="ARBA00022692"/>
    </source>
</evidence>
<evidence type="ECO:0000259" key="10">
    <source>
        <dbReference type="PROSITE" id="PS50893"/>
    </source>
</evidence>
<keyword evidence="4 9" id="KW-0812">Transmembrane</keyword>
<keyword evidence="7 9" id="KW-1133">Transmembrane helix</keyword>
<dbReference type="InterPro" id="IPR050352">
    <property type="entry name" value="ABCG_transporters"/>
</dbReference>
<dbReference type="GO" id="GO:0140359">
    <property type="term" value="F:ABC-type transporter activity"/>
    <property type="evidence" value="ECO:0007669"/>
    <property type="project" value="InterPro"/>
</dbReference>
<accession>A0A914WXY7</accession>
<comment type="subcellular location">
    <subcellularLocation>
        <location evidence="1">Membrane</location>
        <topology evidence="1">Multi-pass membrane protein</topology>
    </subcellularLocation>
</comment>
<protein>
    <submittedName>
        <fullName evidence="12">ABC transporter domain-containing protein</fullName>
    </submittedName>
</protein>
<feature type="domain" description="ABC transporter" evidence="10">
    <location>
        <begin position="229"/>
        <end position="475"/>
    </location>
</feature>
<dbReference type="FunFam" id="3.40.50.300:FF:001480">
    <property type="entry name" value="ABC transporter"/>
    <property type="match status" value="1"/>
</dbReference>
<evidence type="ECO:0000256" key="3">
    <source>
        <dbReference type="ARBA" id="ARBA00022448"/>
    </source>
</evidence>
<dbReference type="AlphaFoldDB" id="A0A914WXY7"/>
<dbReference type="InterPro" id="IPR007720">
    <property type="entry name" value="PigQ/GPI1"/>
</dbReference>
<keyword evidence="8 9" id="KW-0472">Membrane</keyword>
<dbReference type="SMART" id="SM00382">
    <property type="entry name" value="AAA"/>
    <property type="match status" value="1"/>
</dbReference>
<dbReference type="SUPFAM" id="SSF52540">
    <property type="entry name" value="P-loop containing nucleoside triphosphate hydrolases"/>
    <property type="match status" value="1"/>
</dbReference>
<dbReference type="PANTHER" id="PTHR48041:SF139">
    <property type="entry name" value="PROTEIN SCARLET"/>
    <property type="match status" value="1"/>
</dbReference>
<dbReference type="GO" id="GO:0005886">
    <property type="term" value="C:plasma membrane"/>
    <property type="evidence" value="ECO:0007669"/>
    <property type="project" value="TreeGrafter"/>
</dbReference>
<dbReference type="CDD" id="cd03213">
    <property type="entry name" value="ABCG_EPDR"/>
    <property type="match status" value="1"/>
</dbReference>
<evidence type="ECO:0000313" key="12">
    <source>
        <dbReference type="WBParaSite" id="PSAMB.scaffold5689size11088.g27165.t1"/>
    </source>
</evidence>
<evidence type="ECO:0000256" key="7">
    <source>
        <dbReference type="ARBA" id="ARBA00022989"/>
    </source>
</evidence>
<dbReference type="Proteomes" id="UP000887566">
    <property type="component" value="Unplaced"/>
</dbReference>
<keyword evidence="6" id="KW-0067">ATP-binding</keyword>
<keyword evidence="3" id="KW-0813">Transport</keyword>
<dbReference type="Gene3D" id="3.40.50.300">
    <property type="entry name" value="P-loop containing nucleotide triphosphate hydrolases"/>
    <property type="match status" value="1"/>
</dbReference>
<dbReference type="InterPro" id="IPR003593">
    <property type="entry name" value="AAA+_ATPase"/>
</dbReference>
<proteinExistence type="inferred from homology"/>
<keyword evidence="5" id="KW-0547">Nucleotide-binding</keyword>
<feature type="transmembrane region" description="Helical" evidence="9">
    <location>
        <begin position="573"/>
        <end position="593"/>
    </location>
</feature>
<evidence type="ECO:0000313" key="11">
    <source>
        <dbReference type="Proteomes" id="UP000887566"/>
    </source>
</evidence>
<organism evidence="11 12">
    <name type="scientific">Plectus sambesii</name>
    <dbReference type="NCBI Taxonomy" id="2011161"/>
    <lineage>
        <taxon>Eukaryota</taxon>
        <taxon>Metazoa</taxon>
        <taxon>Ecdysozoa</taxon>
        <taxon>Nematoda</taxon>
        <taxon>Chromadorea</taxon>
        <taxon>Plectida</taxon>
        <taxon>Plectina</taxon>
        <taxon>Plectoidea</taxon>
        <taxon>Plectidae</taxon>
        <taxon>Plectus</taxon>
    </lineage>
</organism>
<dbReference type="Pfam" id="PF01061">
    <property type="entry name" value="ABC2_membrane"/>
    <property type="match status" value="1"/>
</dbReference>
<evidence type="ECO:0000256" key="8">
    <source>
        <dbReference type="ARBA" id="ARBA00023136"/>
    </source>
</evidence>
<dbReference type="GO" id="GO:0005524">
    <property type="term" value="F:ATP binding"/>
    <property type="evidence" value="ECO:0007669"/>
    <property type="project" value="UniProtKB-KW"/>
</dbReference>
<dbReference type="InterPro" id="IPR013525">
    <property type="entry name" value="ABC2_TM"/>
</dbReference>
<feature type="transmembrane region" description="Helical" evidence="9">
    <location>
        <begin position="637"/>
        <end position="657"/>
    </location>
</feature>
<evidence type="ECO:0000256" key="6">
    <source>
        <dbReference type="ARBA" id="ARBA00022840"/>
    </source>
</evidence>
<feature type="transmembrane region" description="Helical" evidence="9">
    <location>
        <begin position="686"/>
        <end position="707"/>
    </location>
</feature>
<dbReference type="PROSITE" id="PS50893">
    <property type="entry name" value="ABC_TRANSPORTER_2"/>
    <property type="match status" value="1"/>
</dbReference>
<dbReference type="GO" id="GO:0006506">
    <property type="term" value="P:GPI anchor biosynthetic process"/>
    <property type="evidence" value="ECO:0007669"/>
    <property type="project" value="InterPro"/>
</dbReference>
<evidence type="ECO:0000256" key="1">
    <source>
        <dbReference type="ARBA" id="ARBA00004141"/>
    </source>
</evidence>
<feature type="transmembrane region" description="Helical" evidence="9">
    <location>
        <begin position="831"/>
        <end position="854"/>
    </location>
</feature>
<feature type="transmembrane region" description="Helical" evidence="9">
    <location>
        <begin position="713"/>
        <end position="735"/>
    </location>
</feature>
<comment type="similarity">
    <text evidence="2">Belongs to the ABC transporter superfamily. ABCG family. Eye pigment precursor importer (TC 3.A.1.204) subfamily.</text>
</comment>
<dbReference type="GO" id="GO:0016887">
    <property type="term" value="F:ATP hydrolysis activity"/>
    <property type="evidence" value="ECO:0007669"/>
    <property type="project" value="InterPro"/>
</dbReference>
<evidence type="ECO:0000256" key="2">
    <source>
        <dbReference type="ARBA" id="ARBA00005814"/>
    </source>
</evidence>